<keyword evidence="10" id="KW-1185">Reference proteome</keyword>
<evidence type="ECO:0000256" key="3">
    <source>
        <dbReference type="ARBA" id="ARBA00022475"/>
    </source>
</evidence>
<dbReference type="PANTHER" id="PTHR16024">
    <property type="entry name" value="XK-RELATED PROTEIN"/>
    <property type="match status" value="1"/>
</dbReference>
<dbReference type="InterPro" id="IPR050895">
    <property type="entry name" value="XK-related_scramblase"/>
</dbReference>
<organism evidence="9 10">
    <name type="scientific">Batillaria attramentaria</name>
    <dbReference type="NCBI Taxonomy" id="370345"/>
    <lineage>
        <taxon>Eukaryota</taxon>
        <taxon>Metazoa</taxon>
        <taxon>Spiralia</taxon>
        <taxon>Lophotrochozoa</taxon>
        <taxon>Mollusca</taxon>
        <taxon>Gastropoda</taxon>
        <taxon>Caenogastropoda</taxon>
        <taxon>Sorbeoconcha</taxon>
        <taxon>Cerithioidea</taxon>
        <taxon>Batillariidae</taxon>
        <taxon>Batillaria</taxon>
    </lineage>
</organism>
<keyword evidence="4 7" id="KW-0812">Transmembrane</keyword>
<feature type="transmembrane region" description="Helical" evidence="7">
    <location>
        <begin position="373"/>
        <end position="393"/>
    </location>
</feature>
<evidence type="ECO:0000256" key="5">
    <source>
        <dbReference type="ARBA" id="ARBA00022989"/>
    </source>
</evidence>
<proteinExistence type="inferred from homology"/>
<dbReference type="AlphaFoldDB" id="A0ABD0J5I4"/>
<reference evidence="9 10" key="1">
    <citation type="journal article" date="2023" name="Sci. Data">
        <title>Genome assembly of the Korean intertidal mud-creeper Batillaria attramentaria.</title>
        <authorList>
            <person name="Patra A.K."/>
            <person name="Ho P.T."/>
            <person name="Jun S."/>
            <person name="Lee S.J."/>
            <person name="Kim Y."/>
            <person name="Won Y.J."/>
        </authorList>
    </citation>
    <scope>NUCLEOTIDE SEQUENCE [LARGE SCALE GENOMIC DNA]</scope>
    <source>
        <strain evidence="9">Wonlab-2016</strain>
    </source>
</reference>
<dbReference type="Gene3D" id="3.40.50.1110">
    <property type="entry name" value="SGNH hydrolase"/>
    <property type="match status" value="1"/>
</dbReference>
<dbReference type="SUPFAM" id="SSF52266">
    <property type="entry name" value="SGNH hydrolase"/>
    <property type="match status" value="1"/>
</dbReference>
<protein>
    <recommendedName>
        <fullName evidence="7">XK-related protein</fullName>
    </recommendedName>
</protein>
<feature type="transmembrane region" description="Helical" evidence="7">
    <location>
        <begin position="339"/>
        <end position="361"/>
    </location>
</feature>
<dbReference type="InterPro" id="IPR036514">
    <property type="entry name" value="SGNH_hydro_sf"/>
</dbReference>
<feature type="transmembrane region" description="Helical" evidence="7">
    <location>
        <begin position="399"/>
        <end position="424"/>
    </location>
</feature>
<dbReference type="GO" id="GO:0005886">
    <property type="term" value="C:plasma membrane"/>
    <property type="evidence" value="ECO:0007669"/>
    <property type="project" value="UniProtKB-SubCell"/>
</dbReference>
<name>A0ABD0J5I4_9CAEN</name>
<keyword evidence="6 7" id="KW-0472">Membrane</keyword>
<evidence type="ECO:0000256" key="2">
    <source>
        <dbReference type="ARBA" id="ARBA00008789"/>
    </source>
</evidence>
<keyword evidence="5 7" id="KW-1133">Transmembrane helix</keyword>
<keyword evidence="3" id="KW-1003">Cell membrane</keyword>
<evidence type="ECO:0000256" key="8">
    <source>
        <dbReference type="SAM" id="MobiDB-lite"/>
    </source>
</evidence>
<feature type="region of interest" description="Disordered" evidence="8">
    <location>
        <begin position="167"/>
        <end position="203"/>
    </location>
</feature>
<evidence type="ECO:0000256" key="7">
    <source>
        <dbReference type="RuleBase" id="RU910716"/>
    </source>
</evidence>
<gene>
    <name evidence="9" type="ORF">BaRGS_00038639</name>
</gene>
<feature type="transmembrane region" description="Helical" evidence="7">
    <location>
        <begin position="315"/>
        <end position="333"/>
    </location>
</feature>
<dbReference type="EMBL" id="JACVVK020000633">
    <property type="protein sequence ID" value="KAK7461595.1"/>
    <property type="molecule type" value="Genomic_DNA"/>
</dbReference>
<dbReference type="InterPro" id="IPR018629">
    <property type="entry name" value="XK-rel"/>
</dbReference>
<evidence type="ECO:0000313" key="9">
    <source>
        <dbReference type="EMBL" id="KAK7461595.1"/>
    </source>
</evidence>
<sequence length="501" mass="56466">DKCQVISISGLDRAGLLKRLRCMEPTDVVTTLVLHIGINDCKRGYLLAKKSWRDIISAARRCFPAAEIYMSSILPMNTEQQTDPCVADSNFCLGEVSISLQAKFIDNDCVFYTRTGEVKSSWYRDAIHPNARGSSSLAINVKRAFSGRTPPRQIDGHAVDVIGRGQEYRRSCEQPGPRLNQDKEYAGRDRKRTIKGQPKHRTPLPMRQAMHNRAASRKGKVQPSLLRNSLLLAVTPHRTWVQSCLRTLRGVAVLSSWASLAVTAVKFQHSDDGEVSTENKKDKISCKLFYFLWRVCETGGRVLCIALFASTFENWVFGIVGFHFVVMLVWIVLSGSDDVSAGTAVLALLGVLCGYITVFYMPSHSRPSRYLYLVYYALFYTENFLMLALWAVMTSDRDAWFYIPAIVTVIVLFLLHIVTQLLYYKCFHPKAGDIEWCMNLSGVTSDISTFRLVDHTSTNFCRQTFCAAGVLWRTISREYGEDTGFLPAKFENGMSVLPFSV</sequence>
<evidence type="ECO:0000313" key="10">
    <source>
        <dbReference type="Proteomes" id="UP001519460"/>
    </source>
</evidence>
<feature type="compositionally biased region" description="Basic residues" evidence="8">
    <location>
        <begin position="189"/>
        <end position="202"/>
    </location>
</feature>
<dbReference type="Pfam" id="PF09815">
    <property type="entry name" value="XK-related"/>
    <property type="match status" value="1"/>
</dbReference>
<comment type="caution">
    <text evidence="9">The sequence shown here is derived from an EMBL/GenBank/DDBJ whole genome shotgun (WGS) entry which is preliminary data.</text>
</comment>
<accession>A0ABD0J5I4</accession>
<evidence type="ECO:0000256" key="1">
    <source>
        <dbReference type="ARBA" id="ARBA00004651"/>
    </source>
</evidence>
<evidence type="ECO:0000256" key="4">
    <source>
        <dbReference type="ARBA" id="ARBA00022692"/>
    </source>
</evidence>
<dbReference type="Proteomes" id="UP001519460">
    <property type="component" value="Unassembled WGS sequence"/>
</dbReference>
<evidence type="ECO:0000256" key="6">
    <source>
        <dbReference type="ARBA" id="ARBA00023136"/>
    </source>
</evidence>
<feature type="non-terminal residue" evidence="9">
    <location>
        <position position="1"/>
    </location>
</feature>
<dbReference type="PANTHER" id="PTHR16024:SF10">
    <property type="entry name" value="XK-RELATED PROTEIN"/>
    <property type="match status" value="1"/>
</dbReference>
<comment type="subcellular location">
    <subcellularLocation>
        <location evidence="1">Cell membrane</location>
        <topology evidence="1">Multi-pass membrane protein</topology>
    </subcellularLocation>
    <subcellularLocation>
        <location evidence="7">Membrane</location>
        <topology evidence="7">Multi-pass membrane protein</topology>
    </subcellularLocation>
</comment>
<comment type="similarity">
    <text evidence="2 7">Belongs to the XK family.</text>
</comment>